<evidence type="ECO:0000313" key="7">
    <source>
        <dbReference type="Proteomes" id="UP000010482"/>
    </source>
</evidence>
<evidence type="ECO:0000256" key="2">
    <source>
        <dbReference type="ARBA" id="ARBA00022603"/>
    </source>
</evidence>
<dbReference type="CDD" id="cd02440">
    <property type="entry name" value="AdoMet_MTases"/>
    <property type="match status" value="1"/>
</dbReference>
<gene>
    <name evidence="6" type="ORF">Dacsa_0168</name>
</gene>
<dbReference type="Pfam" id="PF05724">
    <property type="entry name" value="TPMT"/>
    <property type="match status" value="1"/>
</dbReference>
<dbReference type="RefSeq" id="WP_015227995.1">
    <property type="nucleotide sequence ID" value="NC_019780.1"/>
</dbReference>
<keyword evidence="2" id="KW-0489">Methyltransferase</keyword>
<dbReference type="PANTHER" id="PTHR32183:SF6">
    <property type="entry name" value="CYSTEINE SULFINATE DESULFINASE_CYSTEINE DESULFURASE AND RELATED ENZYMES"/>
    <property type="match status" value="1"/>
</dbReference>
<dbReference type="PANTHER" id="PTHR32183">
    <property type="match status" value="1"/>
</dbReference>
<reference evidence="6" key="1">
    <citation type="submission" date="2012-04" db="EMBL/GenBank/DDBJ databases">
        <title>Finished genome of Dactylococcopsis salina PCC 8305.</title>
        <authorList>
            <consortium name="US DOE Joint Genome Institute"/>
            <person name="Gugger M."/>
            <person name="Coursin T."/>
            <person name="Rippka R."/>
            <person name="Tandeau De Marsac N."/>
            <person name="Huntemann M."/>
            <person name="Wei C.-L."/>
            <person name="Han J."/>
            <person name="Detter J.C."/>
            <person name="Han C."/>
            <person name="Tapia R."/>
            <person name="Daligault H."/>
            <person name="Chen A."/>
            <person name="Krypides N."/>
            <person name="Mavromatis K."/>
            <person name="Markowitz V."/>
            <person name="Szeto E."/>
            <person name="Ivanova N."/>
            <person name="Ovchinnikova G."/>
            <person name="Pagani I."/>
            <person name="Pati A."/>
            <person name="Goodwin L."/>
            <person name="Peters L."/>
            <person name="Pitluck S."/>
            <person name="Woyke T."/>
            <person name="Kerfeld C."/>
        </authorList>
    </citation>
    <scope>NUCLEOTIDE SEQUENCE [LARGE SCALE GENOMIC DNA]</scope>
    <source>
        <strain evidence="6">PCC 8305</strain>
    </source>
</reference>
<dbReference type="Proteomes" id="UP000010482">
    <property type="component" value="Chromosome"/>
</dbReference>
<dbReference type="GO" id="GO:0032259">
    <property type="term" value="P:methylation"/>
    <property type="evidence" value="ECO:0007669"/>
    <property type="project" value="UniProtKB-KW"/>
</dbReference>
<dbReference type="AlphaFoldDB" id="K9YR78"/>
<name>K9YR78_DACS8</name>
<dbReference type="PROSITE" id="PS51585">
    <property type="entry name" value="SAM_MT_TPMT"/>
    <property type="match status" value="1"/>
</dbReference>
<accession>K9YR78</accession>
<evidence type="ECO:0000256" key="4">
    <source>
        <dbReference type="ARBA" id="ARBA00022691"/>
    </source>
</evidence>
<dbReference type="InterPro" id="IPR029063">
    <property type="entry name" value="SAM-dependent_MTases_sf"/>
</dbReference>
<dbReference type="SUPFAM" id="SSF53335">
    <property type="entry name" value="S-adenosyl-L-methionine-dependent methyltransferases"/>
    <property type="match status" value="1"/>
</dbReference>
<evidence type="ECO:0000256" key="1">
    <source>
        <dbReference type="ARBA" id="ARBA00022553"/>
    </source>
</evidence>
<dbReference type="InterPro" id="IPR008854">
    <property type="entry name" value="TPMT"/>
</dbReference>
<organism evidence="6 7">
    <name type="scientific">Dactylococcopsis salina (strain PCC 8305)</name>
    <name type="common">Myxobactron salinum</name>
    <dbReference type="NCBI Taxonomy" id="13035"/>
    <lineage>
        <taxon>Bacteria</taxon>
        <taxon>Bacillati</taxon>
        <taxon>Cyanobacteriota</taxon>
        <taxon>Cyanophyceae</taxon>
        <taxon>Nodosilineales</taxon>
        <taxon>Cymatolegaceae</taxon>
        <taxon>Dactylococcopsis</taxon>
    </lineage>
</organism>
<keyword evidence="7" id="KW-1185">Reference proteome</keyword>
<feature type="compositionally biased region" description="Basic residues" evidence="5">
    <location>
        <begin position="193"/>
        <end position="203"/>
    </location>
</feature>
<dbReference type="GO" id="GO:0008757">
    <property type="term" value="F:S-adenosylmethionine-dependent methyltransferase activity"/>
    <property type="evidence" value="ECO:0007669"/>
    <property type="project" value="InterPro"/>
</dbReference>
<feature type="region of interest" description="Disordered" evidence="5">
    <location>
        <begin position="183"/>
        <end position="209"/>
    </location>
</feature>
<keyword evidence="3" id="KW-0808">Transferase</keyword>
<dbReference type="PATRIC" id="fig|13035.3.peg.192"/>
<sequence>MNTTPEFWESRYQLGTDRWDMGKAAPGLVNLLASEDAPSPGKTLVIGCGRGYDALLFAQAGHEVIGVDFAPSAIEAARDFSKKANLPVSFLQEDIFNLPQNYTDHFDYVVEHTCFCALPPEKRIPYINLVHSLLKPSGELFAIFFTHQRSGGPPYGIQPPEIRDLFTPQFEIVQLTPIENSVPSRQGEEHFGRLRPLKQKAHQQRTNTG</sequence>
<dbReference type="HOGENOM" id="CLU_056435_1_2_3"/>
<proteinExistence type="predicted"/>
<keyword evidence="4" id="KW-0949">S-adenosyl-L-methionine</keyword>
<dbReference type="Gene3D" id="3.40.50.150">
    <property type="entry name" value="Vaccinia Virus protein VP39"/>
    <property type="match status" value="1"/>
</dbReference>
<dbReference type="KEGG" id="dsl:Dacsa_0168"/>
<protein>
    <submittedName>
        <fullName evidence="6">Thiopurine S-methyltransferase (TPMT)</fullName>
    </submittedName>
</protein>
<dbReference type="EMBL" id="CP003944">
    <property type="protein sequence ID" value="AFZ48982.1"/>
    <property type="molecule type" value="Genomic_DNA"/>
</dbReference>
<evidence type="ECO:0000313" key="6">
    <source>
        <dbReference type="EMBL" id="AFZ48982.1"/>
    </source>
</evidence>
<dbReference type="eggNOG" id="COG0500">
    <property type="taxonomic scope" value="Bacteria"/>
</dbReference>
<dbReference type="OrthoDB" id="9778208at2"/>
<keyword evidence="1" id="KW-0597">Phosphoprotein</keyword>
<evidence type="ECO:0000256" key="3">
    <source>
        <dbReference type="ARBA" id="ARBA00022679"/>
    </source>
</evidence>
<evidence type="ECO:0000256" key="5">
    <source>
        <dbReference type="SAM" id="MobiDB-lite"/>
    </source>
</evidence>